<dbReference type="GO" id="GO:0005737">
    <property type="term" value="C:cytoplasm"/>
    <property type="evidence" value="ECO:0007669"/>
    <property type="project" value="UniProtKB-SubCell"/>
</dbReference>
<dbReference type="Gene3D" id="3.30.160.70">
    <property type="entry name" value="Methylated DNA-protein cysteine methyltransferase domain"/>
    <property type="match status" value="1"/>
</dbReference>
<keyword evidence="4 9" id="KW-0489">Methyltransferase</keyword>
<keyword evidence="7 9" id="KW-0234">DNA repair</keyword>
<dbReference type="GO" id="GO:0003908">
    <property type="term" value="F:methylated-DNA-[protein]-cysteine S-methyltransferase activity"/>
    <property type="evidence" value="ECO:0007669"/>
    <property type="project" value="UniProtKB-UniRule"/>
</dbReference>
<comment type="similarity">
    <text evidence="2 9">Belongs to the MGMT family.</text>
</comment>
<dbReference type="RefSeq" id="WP_154580490.1">
    <property type="nucleotide sequence ID" value="NZ_VULP01000003.1"/>
</dbReference>
<dbReference type="AlphaFoldDB" id="A0A6N7XZB7"/>
<comment type="subcellular location">
    <subcellularLocation>
        <location evidence="9">Cytoplasm</location>
    </subcellularLocation>
</comment>
<dbReference type="InterPro" id="IPR014048">
    <property type="entry name" value="MethylDNA_cys_MeTrfase_DNA-bd"/>
</dbReference>
<protein>
    <recommendedName>
        <fullName evidence="9">Methylated-DNA--protein-cysteine methyltransferase</fullName>
        <ecNumber evidence="9">2.1.1.63</ecNumber>
    </recommendedName>
    <alternativeName>
        <fullName evidence="9">6-O-methylguanine-DNA methyltransferase</fullName>
        <shortName evidence="9">MGMT</shortName>
    </alternativeName>
    <alternativeName>
        <fullName evidence="9">O-6-methylguanine-DNA-alkyltransferase</fullName>
    </alternativeName>
</protein>
<evidence type="ECO:0000256" key="7">
    <source>
        <dbReference type="ARBA" id="ARBA00023204"/>
    </source>
</evidence>
<evidence type="ECO:0000259" key="11">
    <source>
        <dbReference type="Pfam" id="PF02870"/>
    </source>
</evidence>
<evidence type="ECO:0000256" key="3">
    <source>
        <dbReference type="ARBA" id="ARBA00022490"/>
    </source>
</evidence>
<dbReference type="PROSITE" id="PS00374">
    <property type="entry name" value="MGMT"/>
    <property type="match status" value="1"/>
</dbReference>
<evidence type="ECO:0000313" key="13">
    <source>
        <dbReference type="Proteomes" id="UP000433359"/>
    </source>
</evidence>
<accession>A0A6N7XZB7</accession>
<dbReference type="GO" id="GO:0006307">
    <property type="term" value="P:DNA alkylation repair"/>
    <property type="evidence" value="ECO:0007669"/>
    <property type="project" value="UniProtKB-UniRule"/>
</dbReference>
<reference evidence="12 13" key="1">
    <citation type="submission" date="2019-08" db="EMBL/GenBank/DDBJ databases">
        <title>In-depth cultivation of the pig gut microbiome towards novel bacterial diversity and tailored functional studies.</title>
        <authorList>
            <person name="Wylensek D."/>
            <person name="Hitch T.C.A."/>
            <person name="Clavel T."/>
        </authorList>
    </citation>
    <scope>NUCLEOTIDE SEQUENCE [LARGE SCALE GENOMIC DNA]</scope>
    <source>
        <strain evidence="12 13">BSM-383-APC-4H</strain>
    </source>
</reference>
<dbReference type="GO" id="GO:0032259">
    <property type="term" value="P:methylation"/>
    <property type="evidence" value="ECO:0007669"/>
    <property type="project" value="UniProtKB-KW"/>
</dbReference>
<evidence type="ECO:0000256" key="1">
    <source>
        <dbReference type="ARBA" id="ARBA00001286"/>
    </source>
</evidence>
<dbReference type="Gene3D" id="1.10.10.10">
    <property type="entry name" value="Winged helix-like DNA-binding domain superfamily/Winged helix DNA-binding domain"/>
    <property type="match status" value="1"/>
</dbReference>
<evidence type="ECO:0000259" key="10">
    <source>
        <dbReference type="Pfam" id="PF01035"/>
    </source>
</evidence>
<dbReference type="HAMAP" id="MF_00772">
    <property type="entry name" value="OGT"/>
    <property type="match status" value="1"/>
</dbReference>
<dbReference type="InterPro" id="IPR001497">
    <property type="entry name" value="MethylDNA_cys_MeTrfase_AS"/>
</dbReference>
<evidence type="ECO:0000256" key="2">
    <source>
        <dbReference type="ARBA" id="ARBA00008711"/>
    </source>
</evidence>
<dbReference type="InterPro" id="IPR023546">
    <property type="entry name" value="MGMT"/>
</dbReference>
<dbReference type="FunFam" id="1.10.10.10:FF:000214">
    <property type="entry name" value="Methylated-DNA--protein-cysteine methyltransferase"/>
    <property type="match status" value="1"/>
</dbReference>
<comment type="function">
    <text evidence="9">Involved in the cellular defense against the biological effects of O6-methylguanine (O6-MeG) and O4-methylthymine (O4-MeT) in DNA. Repairs the methylated nucleobase in DNA by stoichiometrically transferring the methyl group to a cysteine residue in the enzyme. This is a suicide reaction: the enzyme is irreversibly inactivated.</text>
</comment>
<dbReference type="EC" id="2.1.1.63" evidence="9"/>
<evidence type="ECO:0000256" key="5">
    <source>
        <dbReference type="ARBA" id="ARBA00022679"/>
    </source>
</evidence>
<dbReference type="PANTHER" id="PTHR10815">
    <property type="entry name" value="METHYLATED-DNA--PROTEIN-CYSTEINE METHYLTRANSFERASE"/>
    <property type="match status" value="1"/>
</dbReference>
<evidence type="ECO:0000256" key="4">
    <source>
        <dbReference type="ARBA" id="ARBA00022603"/>
    </source>
</evidence>
<dbReference type="CDD" id="cd06445">
    <property type="entry name" value="ATase"/>
    <property type="match status" value="1"/>
</dbReference>
<feature type="domain" description="Methylated-DNA-[protein]-cysteine S-methyltransferase DNA binding" evidence="10">
    <location>
        <begin position="78"/>
        <end position="162"/>
    </location>
</feature>
<sequence length="177" mass="19470">MVHTCKYKSPIGNMLLAADETGLTGLWFEGKKYFANTLPDEHISQETEILTKTKKWLAVYFSGVEPDFTPPLHPTGSAFRQAVWQILLQIPYGQTITYGEIAHRMCEQKNISRMSAQAVGGAVGHNEISIIIPCHRVVGSNGNLTGYAGGIDKKIALLELEHADMSQLFIPKKGTAL</sequence>
<dbReference type="InterPro" id="IPR036217">
    <property type="entry name" value="MethylDNA_cys_MeTrfase_DNAb"/>
</dbReference>
<feature type="active site" description="Nucleophile; methyl group acceptor" evidence="9">
    <location>
        <position position="134"/>
    </location>
</feature>
<keyword evidence="5 9" id="KW-0808">Transferase</keyword>
<organism evidence="12 13">
    <name type="scientific">Anaerobutyricum soehngenii</name>
    <dbReference type="NCBI Taxonomy" id="105843"/>
    <lineage>
        <taxon>Bacteria</taxon>
        <taxon>Bacillati</taxon>
        <taxon>Bacillota</taxon>
        <taxon>Clostridia</taxon>
        <taxon>Lachnospirales</taxon>
        <taxon>Lachnospiraceae</taxon>
        <taxon>Anaerobutyricum</taxon>
    </lineage>
</organism>
<dbReference type="NCBIfam" id="TIGR00589">
    <property type="entry name" value="ogt"/>
    <property type="match status" value="1"/>
</dbReference>
<dbReference type="InterPro" id="IPR036388">
    <property type="entry name" value="WH-like_DNA-bd_sf"/>
</dbReference>
<dbReference type="Pfam" id="PF02870">
    <property type="entry name" value="Methyltransf_1N"/>
    <property type="match status" value="1"/>
</dbReference>
<evidence type="ECO:0000256" key="6">
    <source>
        <dbReference type="ARBA" id="ARBA00022763"/>
    </source>
</evidence>
<dbReference type="EMBL" id="VULP01000003">
    <property type="protein sequence ID" value="MSU81326.1"/>
    <property type="molecule type" value="Genomic_DNA"/>
</dbReference>
<comment type="miscellaneous">
    <text evidence="9">This enzyme catalyzes only one turnover and therefore is not strictly catalytic. According to one definition, an enzyme is a biocatalyst that acts repeatedly and over many reaction cycles.</text>
</comment>
<dbReference type="PANTHER" id="PTHR10815:SF5">
    <property type="entry name" value="METHYLATED-DNA--PROTEIN-CYSTEINE METHYLTRANSFERASE"/>
    <property type="match status" value="1"/>
</dbReference>
<dbReference type="InterPro" id="IPR008332">
    <property type="entry name" value="MethylG_MeTrfase_N"/>
</dbReference>
<comment type="caution">
    <text evidence="12">The sequence shown here is derived from an EMBL/GenBank/DDBJ whole genome shotgun (WGS) entry which is preliminary data.</text>
</comment>
<keyword evidence="3 9" id="KW-0963">Cytoplasm</keyword>
<feature type="domain" description="Methylguanine DNA methyltransferase ribonuclease-like" evidence="11">
    <location>
        <begin position="6"/>
        <end position="73"/>
    </location>
</feature>
<evidence type="ECO:0000256" key="8">
    <source>
        <dbReference type="ARBA" id="ARBA00049348"/>
    </source>
</evidence>
<proteinExistence type="inferred from homology"/>
<comment type="catalytic activity">
    <reaction evidence="1 9">
        <text>a 4-O-methyl-thymidine in DNA + L-cysteinyl-[protein] = a thymidine in DNA + S-methyl-L-cysteinyl-[protein]</text>
        <dbReference type="Rhea" id="RHEA:53428"/>
        <dbReference type="Rhea" id="RHEA-COMP:10131"/>
        <dbReference type="Rhea" id="RHEA-COMP:10132"/>
        <dbReference type="Rhea" id="RHEA-COMP:13555"/>
        <dbReference type="Rhea" id="RHEA-COMP:13556"/>
        <dbReference type="ChEBI" id="CHEBI:29950"/>
        <dbReference type="ChEBI" id="CHEBI:82612"/>
        <dbReference type="ChEBI" id="CHEBI:137386"/>
        <dbReference type="ChEBI" id="CHEBI:137387"/>
        <dbReference type="EC" id="2.1.1.63"/>
    </reaction>
</comment>
<name>A0A6N7XZB7_9FIRM</name>
<evidence type="ECO:0000256" key="9">
    <source>
        <dbReference type="HAMAP-Rule" id="MF_00772"/>
    </source>
</evidence>
<gene>
    <name evidence="12" type="ORF">FYJ25_02870</name>
</gene>
<dbReference type="Pfam" id="PF01035">
    <property type="entry name" value="DNA_binding_1"/>
    <property type="match status" value="1"/>
</dbReference>
<dbReference type="InterPro" id="IPR036631">
    <property type="entry name" value="MGMT_N_sf"/>
</dbReference>
<comment type="catalytic activity">
    <reaction evidence="8 9">
        <text>a 6-O-methyl-2'-deoxyguanosine in DNA + L-cysteinyl-[protein] = S-methyl-L-cysteinyl-[protein] + a 2'-deoxyguanosine in DNA</text>
        <dbReference type="Rhea" id="RHEA:24000"/>
        <dbReference type="Rhea" id="RHEA-COMP:10131"/>
        <dbReference type="Rhea" id="RHEA-COMP:10132"/>
        <dbReference type="Rhea" id="RHEA-COMP:11367"/>
        <dbReference type="Rhea" id="RHEA-COMP:11368"/>
        <dbReference type="ChEBI" id="CHEBI:29950"/>
        <dbReference type="ChEBI" id="CHEBI:82612"/>
        <dbReference type="ChEBI" id="CHEBI:85445"/>
        <dbReference type="ChEBI" id="CHEBI:85448"/>
        <dbReference type="EC" id="2.1.1.63"/>
    </reaction>
</comment>
<evidence type="ECO:0000313" key="12">
    <source>
        <dbReference type="EMBL" id="MSU81326.1"/>
    </source>
</evidence>
<keyword evidence="6 9" id="KW-0227">DNA damage</keyword>
<dbReference type="Proteomes" id="UP000433359">
    <property type="component" value="Unassembled WGS sequence"/>
</dbReference>
<dbReference type="SUPFAM" id="SSF46767">
    <property type="entry name" value="Methylated DNA-protein cysteine methyltransferase, C-terminal domain"/>
    <property type="match status" value="1"/>
</dbReference>
<dbReference type="SUPFAM" id="SSF53155">
    <property type="entry name" value="Methylated DNA-protein cysteine methyltransferase domain"/>
    <property type="match status" value="1"/>
</dbReference>